<evidence type="ECO:0000313" key="1">
    <source>
        <dbReference type="EMBL" id="AKF24685.1"/>
    </source>
</evidence>
<dbReference type="KEGG" id="slh:YH65_04250"/>
<dbReference type="AlphaFoldDB" id="A0A7U4M0L9"/>
<protein>
    <submittedName>
        <fullName evidence="1">Uncharacterized protein</fullName>
    </submittedName>
</protein>
<dbReference type="EMBL" id="CP011308">
    <property type="protein sequence ID" value="AKF24685.1"/>
    <property type="molecule type" value="Genomic_DNA"/>
</dbReference>
<gene>
    <name evidence="1" type="ORF">YH65_04250</name>
</gene>
<reference evidence="2" key="2">
    <citation type="journal article" date="2017" name="Stand. Genomic Sci.">
        <title>Complete genome sequence of the sulfur-oxidizing chemolithoautotrophic Sulfurovum lithotrophicum 42BKTT.</title>
        <authorList>
            <person name="Jeon W."/>
            <person name="Priscilla L."/>
            <person name="Park G."/>
            <person name="Lee H."/>
            <person name="Lee N."/>
            <person name="Lee D."/>
            <person name="Kwon H."/>
            <person name="Ahn I."/>
            <person name="Lee C."/>
            <person name="Lee H."/>
            <person name="Ahn J."/>
        </authorList>
    </citation>
    <scope>NUCLEOTIDE SEQUENCE [LARGE SCALE GENOMIC DNA]</scope>
    <source>
        <strain evidence="2">ATCC BAA-797 / 42BKT</strain>
    </source>
</reference>
<organism evidence="1 2">
    <name type="scientific">Sulfurovum lithotrophicum</name>
    <dbReference type="NCBI Taxonomy" id="206403"/>
    <lineage>
        <taxon>Bacteria</taxon>
        <taxon>Pseudomonadati</taxon>
        <taxon>Campylobacterota</taxon>
        <taxon>Epsilonproteobacteria</taxon>
        <taxon>Campylobacterales</taxon>
        <taxon>Sulfurovaceae</taxon>
        <taxon>Sulfurovum</taxon>
    </lineage>
</organism>
<accession>A0A7U4M0L9</accession>
<reference evidence="1 2" key="1">
    <citation type="submission" date="2015-04" db="EMBL/GenBank/DDBJ databases">
        <title>Complete genome sequence of Sulfurovum lithotrophicum ATCC BAA-797T.</title>
        <authorList>
            <person name="Ahn J."/>
            <person name="Park G."/>
            <person name="Jeon W."/>
            <person name="Jang Y."/>
            <person name="Jang M."/>
            <person name="Lee H."/>
            <person name="Lee H."/>
        </authorList>
    </citation>
    <scope>NUCLEOTIDE SEQUENCE [LARGE SCALE GENOMIC DNA]</scope>
    <source>
        <strain evidence="2">ATCC BAA-797 / 42BKT</strain>
    </source>
</reference>
<dbReference type="RefSeq" id="WP_046550778.1">
    <property type="nucleotide sequence ID" value="NZ_CP011308.1"/>
</dbReference>
<sequence>MIIKKVGHSKSILKPFDLLGNDETALSKAFSYTLANEPKALFTFLQFLGVKNKFTEKNLKEVSINIEKVRDEGRTDIEIKNLNKFHIIIECKVRKNKVKKQRTQYIKSFDKNSKIQNILCFITQERDANIQKINDITIINLSWLDIIDIFNNKNLINKSIVKDFLEFSSRNYKMNTLKEILIQDLSDKTEMKRFKEFFIYKRDETFGTPLYFAPYFTKNAEQQEGEGIPYLSKVLGVLTLKPEDIDLFEENLHQFTDDKDLIKKWVDGVKLKQSDKIHTYYFLDTPLKLNKNLKKDGGIKTGRGKNWIAAAIPKNRNVSFEEFAKRMML</sequence>
<proteinExistence type="predicted"/>
<dbReference type="OrthoDB" id="1427296at2"/>
<evidence type="ECO:0000313" key="2">
    <source>
        <dbReference type="Proteomes" id="UP000034444"/>
    </source>
</evidence>
<name>A0A7U4M0L9_9BACT</name>
<keyword evidence="2" id="KW-1185">Reference proteome</keyword>
<dbReference type="Proteomes" id="UP000034444">
    <property type="component" value="Chromosome"/>
</dbReference>